<feature type="transmembrane region" description="Helical" evidence="6">
    <location>
        <begin position="204"/>
        <end position="221"/>
    </location>
</feature>
<proteinExistence type="predicted"/>
<feature type="transmembrane region" description="Helical" evidence="6">
    <location>
        <begin position="180"/>
        <end position="197"/>
    </location>
</feature>
<keyword evidence="3 6" id="KW-0812">Transmembrane</keyword>
<evidence type="ECO:0000313" key="8">
    <source>
        <dbReference type="EMBL" id="MFC5863949.1"/>
    </source>
</evidence>
<dbReference type="InterPro" id="IPR050545">
    <property type="entry name" value="Mycobact_MmpL"/>
</dbReference>
<keyword evidence="4 6" id="KW-1133">Transmembrane helix</keyword>
<dbReference type="EMBL" id="JBHSPH010000008">
    <property type="protein sequence ID" value="MFC5863949.1"/>
    <property type="molecule type" value="Genomic_DNA"/>
</dbReference>
<evidence type="ECO:0000259" key="7">
    <source>
        <dbReference type="PROSITE" id="PS50156"/>
    </source>
</evidence>
<protein>
    <submittedName>
        <fullName evidence="8">MMPL family transporter</fullName>
    </submittedName>
</protein>
<evidence type="ECO:0000256" key="4">
    <source>
        <dbReference type="ARBA" id="ARBA00022989"/>
    </source>
</evidence>
<feature type="transmembrane region" description="Helical" evidence="6">
    <location>
        <begin position="660"/>
        <end position="686"/>
    </location>
</feature>
<feature type="domain" description="SSD" evidence="7">
    <location>
        <begin position="206"/>
        <end position="327"/>
    </location>
</feature>
<evidence type="ECO:0000256" key="2">
    <source>
        <dbReference type="ARBA" id="ARBA00022475"/>
    </source>
</evidence>
<dbReference type="InterPro" id="IPR004869">
    <property type="entry name" value="MMPL_dom"/>
</dbReference>
<feature type="transmembrane region" description="Helical" evidence="6">
    <location>
        <begin position="558"/>
        <end position="577"/>
    </location>
</feature>
<evidence type="ECO:0000256" key="3">
    <source>
        <dbReference type="ARBA" id="ARBA00022692"/>
    </source>
</evidence>
<dbReference type="Proteomes" id="UP001596091">
    <property type="component" value="Unassembled WGS sequence"/>
</dbReference>
<evidence type="ECO:0000256" key="6">
    <source>
        <dbReference type="SAM" id="Phobius"/>
    </source>
</evidence>
<dbReference type="PANTHER" id="PTHR33406">
    <property type="entry name" value="MEMBRANE PROTEIN MJ1562-RELATED"/>
    <property type="match status" value="1"/>
</dbReference>
<dbReference type="RefSeq" id="WP_263341187.1">
    <property type="nucleotide sequence ID" value="NZ_JAGSYH010000006.1"/>
</dbReference>
<keyword evidence="9" id="KW-1185">Reference proteome</keyword>
<dbReference type="SUPFAM" id="SSF82866">
    <property type="entry name" value="Multidrug efflux transporter AcrB transmembrane domain"/>
    <property type="match status" value="2"/>
</dbReference>
<comment type="subcellular location">
    <subcellularLocation>
        <location evidence="1">Cell membrane</location>
        <topology evidence="1">Multi-pass membrane protein</topology>
    </subcellularLocation>
</comment>
<evidence type="ECO:0000313" key="9">
    <source>
        <dbReference type="Proteomes" id="UP001596091"/>
    </source>
</evidence>
<name>A0ABW1EIZ4_9BACT</name>
<sequence length="743" mass="79103">MAGFALVLVLAPFSRNAESRLETTVHIRGSEAEAVDRELVERFQSPYAHRVVLVIQGLPDPDSEAGSQALTDITQGLRSEPQVAGVLSRLDWPDDLFLGKGGGTFVIIGLKPPGNEAANSDSNEWIEAVIPKLRAKASLLTATLRPQFPNLKMELTGEAPLNSDLRNVSSDDVKRAEIRALPITLFLLVLAFGSVVAATLPMGIGILAIATTLGAAALLALHLHLSILVQNVATMLSLGLGIDYALLMTSRYREALTEGLDAGTAADLAASQAGRTLLISASTVAIGFAVLLTVPVSELQSIGIAGLLVAATSVLLCTCIMPFVLGLLGSRVNAGNLLSLLHRGKQTSEKVRPAPDRWRRWSMAVTAHPRLALLLAGAPLLILTLQARHMRSGLPPDDGLPRAAESVQGLRALEKMQRNGIVESIRVVLQLPAGVTPQSDTGWGAISRLTTYLKNDPRAAQVLSLPTLTGMSESGTSVDFMDEEMRKSFLSVDSRETLLEVLPRSGVSPTQEMQWVRELRAENTQSITGISGVKLQIGGVPALDEDYDQVVKDHLPKVIGWVVVGSLIALLLGFRSLIAAIKAVALNLLSVGASFGALVLVFQDGYGSRIFGLANGLGSIYPTIPILSFAIVFGLSMDYEVFLVARVLEERRSGVPEREAVVCGLACTARLITSAAAIMIAVFAAFTMGNFVIIKMLGFTLAVAVFLDATIVRMVIGPALLQLAGDWNWWPLGLAGSSKIQEP</sequence>
<dbReference type="Pfam" id="PF03176">
    <property type="entry name" value="MMPL"/>
    <property type="match status" value="2"/>
</dbReference>
<dbReference type="PANTHER" id="PTHR33406:SF13">
    <property type="entry name" value="MEMBRANE PROTEIN YDFJ"/>
    <property type="match status" value="1"/>
</dbReference>
<gene>
    <name evidence="8" type="ORF">ACFPT7_16715</name>
</gene>
<feature type="transmembrane region" description="Helical" evidence="6">
    <location>
        <begin position="692"/>
        <end position="712"/>
    </location>
</feature>
<comment type="caution">
    <text evidence="8">The sequence shown here is derived from an EMBL/GenBank/DDBJ whole genome shotgun (WGS) entry which is preliminary data.</text>
</comment>
<evidence type="ECO:0000256" key="5">
    <source>
        <dbReference type="ARBA" id="ARBA00023136"/>
    </source>
</evidence>
<dbReference type="InterPro" id="IPR000731">
    <property type="entry name" value="SSD"/>
</dbReference>
<reference evidence="9" key="1">
    <citation type="journal article" date="2019" name="Int. J. Syst. Evol. Microbiol.">
        <title>The Global Catalogue of Microorganisms (GCM) 10K type strain sequencing project: providing services to taxonomists for standard genome sequencing and annotation.</title>
        <authorList>
            <consortium name="The Broad Institute Genomics Platform"/>
            <consortium name="The Broad Institute Genome Sequencing Center for Infectious Disease"/>
            <person name="Wu L."/>
            <person name="Ma J."/>
        </authorList>
    </citation>
    <scope>NUCLEOTIDE SEQUENCE [LARGE SCALE GENOMIC DNA]</scope>
    <source>
        <strain evidence="9">JCM 4087</strain>
    </source>
</reference>
<keyword evidence="5 6" id="KW-0472">Membrane</keyword>
<keyword evidence="2" id="KW-1003">Cell membrane</keyword>
<evidence type="ECO:0000256" key="1">
    <source>
        <dbReference type="ARBA" id="ARBA00004651"/>
    </source>
</evidence>
<feature type="transmembrane region" description="Helical" evidence="6">
    <location>
        <begin position="277"/>
        <end position="296"/>
    </location>
</feature>
<dbReference type="Gene3D" id="1.20.1640.10">
    <property type="entry name" value="Multidrug efflux transporter AcrB transmembrane domain"/>
    <property type="match status" value="2"/>
</dbReference>
<feature type="transmembrane region" description="Helical" evidence="6">
    <location>
        <begin position="302"/>
        <end position="328"/>
    </location>
</feature>
<feature type="transmembrane region" description="Helical" evidence="6">
    <location>
        <begin position="584"/>
        <end position="603"/>
    </location>
</feature>
<dbReference type="PROSITE" id="PS50156">
    <property type="entry name" value="SSD"/>
    <property type="match status" value="1"/>
</dbReference>
<accession>A0ABW1EIZ4</accession>
<organism evidence="8 9">
    <name type="scientific">Acidicapsa dinghuensis</name>
    <dbReference type="NCBI Taxonomy" id="2218256"/>
    <lineage>
        <taxon>Bacteria</taxon>
        <taxon>Pseudomonadati</taxon>
        <taxon>Acidobacteriota</taxon>
        <taxon>Terriglobia</taxon>
        <taxon>Terriglobales</taxon>
        <taxon>Acidobacteriaceae</taxon>
        <taxon>Acidicapsa</taxon>
    </lineage>
</organism>